<feature type="coiled-coil region" evidence="1">
    <location>
        <begin position="149"/>
        <end position="186"/>
    </location>
</feature>
<evidence type="ECO:0000259" key="2">
    <source>
        <dbReference type="Pfam" id="PF02470"/>
    </source>
</evidence>
<dbReference type="PANTHER" id="PTHR33371:SF4">
    <property type="entry name" value="INTERMEMBRANE PHOSPHOLIPID TRANSPORT SYSTEM BINDING PROTEIN MLAD"/>
    <property type="match status" value="1"/>
</dbReference>
<comment type="caution">
    <text evidence="3">The sequence shown here is derived from an EMBL/GenBank/DDBJ whole genome shotgun (WGS) entry which is preliminary data.</text>
</comment>
<name>A0A7C5Q8R4_AQUAO</name>
<sequence length="524" mass="58272">MSWSTEVKLGAFVAATSLAFAFLILTFGEIPLFKPKMKEYVVYFEDVGGLSIGAEVRVSGIRAGTVTDIVLEEGRVRVRFAVEEKFRIFRDASAQIGTLGLMGDKFLAVYPGNPKSGELKEGEEIVSSEGVADTDKLIRELTRTAEGFRLVAENLNRILQENRENLQQAIVNLRELTRILNEIAQENRENLRVLIAQMSTLTDNLNRTLPSAIASMEKLSEELRGIASENREDVRALIANLRSISDDLKGDLPLLVSNLNDLAENLSSVVSENRDDLRKTLANLSDITEKLRRSSQRLDNILHRIESGKGTIGRLVTDEELYESVTKGARLFGEAGEVITKTRIYVGFGGEAYSQGDAKGYMSLRVQPERKTYYLLELVGDSRGRVYTEQIVGGDEIVKKEFKPELTLQIAKNFFVGEDRYLTVRAGLKESTGGVGFDVIPRRGVRIYSDIWDTGRKDRPGERGLNPNLQVGIQLRIKGPLYTRFGGDDLLNDRLRGAFLGVGMDFSEDHLKYLLGGMGGLPLP</sequence>
<gene>
    <name evidence="3" type="ORF">ENJ61_05035</name>
</gene>
<dbReference type="InterPro" id="IPR003399">
    <property type="entry name" value="Mce/MlaD"/>
</dbReference>
<feature type="domain" description="Mce/MlaD" evidence="2">
    <location>
        <begin position="38"/>
        <end position="112"/>
    </location>
</feature>
<dbReference type="Proteomes" id="UP000885792">
    <property type="component" value="Unassembled WGS sequence"/>
</dbReference>
<dbReference type="AlphaFoldDB" id="A0A7C5Q8R4"/>
<reference evidence="3" key="1">
    <citation type="journal article" date="2020" name="mSystems">
        <title>Genome- and Community-Level Interaction Insights into Carbon Utilization and Element Cycling Functions of Hydrothermarchaeota in Hydrothermal Sediment.</title>
        <authorList>
            <person name="Zhou Z."/>
            <person name="Liu Y."/>
            <person name="Xu W."/>
            <person name="Pan J."/>
            <person name="Luo Z.H."/>
            <person name="Li M."/>
        </authorList>
    </citation>
    <scope>NUCLEOTIDE SEQUENCE [LARGE SCALE GENOMIC DNA]</scope>
    <source>
        <strain evidence="3">HyVt-501</strain>
    </source>
</reference>
<dbReference type="Pfam" id="PF02470">
    <property type="entry name" value="MlaD"/>
    <property type="match status" value="1"/>
</dbReference>
<dbReference type="InterPro" id="IPR052336">
    <property type="entry name" value="MlaD_Phospholipid_Transporter"/>
</dbReference>
<proteinExistence type="predicted"/>
<dbReference type="Gene3D" id="1.20.120.20">
    <property type="entry name" value="Apolipoprotein"/>
    <property type="match status" value="1"/>
</dbReference>
<evidence type="ECO:0000256" key="1">
    <source>
        <dbReference type="SAM" id="Coils"/>
    </source>
</evidence>
<evidence type="ECO:0000313" key="3">
    <source>
        <dbReference type="EMBL" id="HHJ64255.1"/>
    </source>
</evidence>
<keyword evidence="1" id="KW-0175">Coiled coil</keyword>
<accession>A0A7C5Q8R4</accession>
<organism evidence="3">
    <name type="scientific">Aquifex aeolicus</name>
    <dbReference type="NCBI Taxonomy" id="63363"/>
    <lineage>
        <taxon>Bacteria</taxon>
        <taxon>Pseudomonadati</taxon>
        <taxon>Aquificota</taxon>
        <taxon>Aquificia</taxon>
        <taxon>Aquificales</taxon>
        <taxon>Aquificaceae</taxon>
        <taxon>Aquifex</taxon>
    </lineage>
</organism>
<dbReference type="EMBL" id="DRNB01000179">
    <property type="protein sequence ID" value="HHJ64255.1"/>
    <property type="molecule type" value="Genomic_DNA"/>
</dbReference>
<dbReference type="PANTHER" id="PTHR33371">
    <property type="entry name" value="INTERMEMBRANE PHOSPHOLIPID TRANSPORT SYSTEM BINDING PROTEIN MLAD-RELATED"/>
    <property type="match status" value="1"/>
</dbReference>
<protein>
    <submittedName>
        <fullName evidence="3">MCE family protein</fullName>
    </submittedName>
</protein>